<dbReference type="FunFam" id="3.40.640.10:FF:000079">
    <property type="entry name" value="LPS biosynthesis protein"/>
    <property type="match status" value="1"/>
</dbReference>
<evidence type="ECO:0000256" key="3">
    <source>
        <dbReference type="ARBA" id="ARBA00037999"/>
    </source>
</evidence>
<organism evidence="4">
    <name type="scientific">marine sediment metagenome</name>
    <dbReference type="NCBI Taxonomy" id="412755"/>
    <lineage>
        <taxon>unclassified sequences</taxon>
        <taxon>metagenomes</taxon>
        <taxon>ecological metagenomes</taxon>
    </lineage>
</organism>
<dbReference type="GO" id="GO:0008483">
    <property type="term" value="F:transaminase activity"/>
    <property type="evidence" value="ECO:0007669"/>
    <property type="project" value="TreeGrafter"/>
</dbReference>
<reference evidence="4" key="1">
    <citation type="journal article" date="2015" name="Nature">
        <title>Complex archaea that bridge the gap between prokaryotes and eukaryotes.</title>
        <authorList>
            <person name="Spang A."/>
            <person name="Saw J.H."/>
            <person name="Jorgensen S.L."/>
            <person name="Zaremba-Niedzwiedzka K."/>
            <person name="Martijn J."/>
            <person name="Lind A.E."/>
            <person name="van Eijk R."/>
            <person name="Schleper C."/>
            <person name="Guy L."/>
            <person name="Ettema T.J."/>
        </authorList>
    </citation>
    <scope>NUCLEOTIDE SEQUENCE</scope>
</reference>
<dbReference type="GO" id="GO:0030170">
    <property type="term" value="F:pyridoxal phosphate binding"/>
    <property type="evidence" value="ECO:0007669"/>
    <property type="project" value="TreeGrafter"/>
</dbReference>
<accession>A0A0F9IDF3</accession>
<comment type="cofactor">
    <cofactor evidence="1">
        <name>pyridoxal 5'-phosphate</name>
        <dbReference type="ChEBI" id="CHEBI:597326"/>
    </cofactor>
</comment>
<dbReference type="InterPro" id="IPR000653">
    <property type="entry name" value="DegT/StrS_aminotransferase"/>
</dbReference>
<dbReference type="InterPro" id="IPR015424">
    <property type="entry name" value="PyrdxlP-dep_Trfase"/>
</dbReference>
<dbReference type="AlphaFoldDB" id="A0A0F9IDF3"/>
<evidence type="ECO:0008006" key="5">
    <source>
        <dbReference type="Google" id="ProtNLM"/>
    </source>
</evidence>
<dbReference type="Pfam" id="PF01041">
    <property type="entry name" value="DegT_DnrJ_EryC1"/>
    <property type="match status" value="1"/>
</dbReference>
<evidence type="ECO:0000256" key="2">
    <source>
        <dbReference type="ARBA" id="ARBA00022898"/>
    </source>
</evidence>
<evidence type="ECO:0000313" key="4">
    <source>
        <dbReference type="EMBL" id="KKM17794.1"/>
    </source>
</evidence>
<sequence length="322" mass="35854">MKKNVTNTIKELTNAAEDVMYNDIMDEVKMYWNLRSVKPPFRPGVDPVPSSGKVIDSKDMMHLVSAALEGWLTEAHWVEKFEKRMALYLKRRSAAMVNSGSSANLLAVSALTSRKLGERRLKPGDKVVTAAAGFPTTINPIFQNGLVPVFIDVELGTYVPTLESIIEGIEKGAKAVVLAHTLGNPWPVQELLGTFDSRAEHSIWIIEDNCDALGSKLGMHRTGEWGDLVTQSFYPAHHITTGEGGMVLGKPDLMKIVRSFRDWGRDCWCPTGQDNTCGKRFKWEFPNLPNGYDHKYVYSELGYNMKSTDLQGALGFSQLSKI</sequence>
<keyword evidence="2" id="KW-0663">Pyridoxal phosphate</keyword>
<dbReference type="SUPFAM" id="SSF53383">
    <property type="entry name" value="PLP-dependent transferases"/>
    <property type="match status" value="1"/>
</dbReference>
<name>A0A0F9IDF3_9ZZZZ</name>
<dbReference type="PANTHER" id="PTHR30244">
    <property type="entry name" value="TRANSAMINASE"/>
    <property type="match status" value="1"/>
</dbReference>
<protein>
    <recommendedName>
        <fullName evidence="5">Lipopolysaccharide biosynthesis protein RfbH</fullName>
    </recommendedName>
</protein>
<proteinExistence type="inferred from homology"/>
<dbReference type="InterPro" id="IPR015421">
    <property type="entry name" value="PyrdxlP-dep_Trfase_major"/>
</dbReference>
<dbReference type="NCBIfam" id="NF011936">
    <property type="entry name" value="PRK15407.1"/>
    <property type="match status" value="1"/>
</dbReference>
<dbReference type="EMBL" id="LAZR01014368">
    <property type="protein sequence ID" value="KKM17794.1"/>
    <property type="molecule type" value="Genomic_DNA"/>
</dbReference>
<dbReference type="PANTHER" id="PTHR30244:SF34">
    <property type="entry name" value="DTDP-4-AMINO-4,6-DIDEOXYGALACTOSE TRANSAMINASE"/>
    <property type="match status" value="1"/>
</dbReference>
<feature type="non-terminal residue" evidence="4">
    <location>
        <position position="322"/>
    </location>
</feature>
<comment type="similarity">
    <text evidence="3">Belongs to the DegT/DnrJ/EryC1 family.</text>
</comment>
<evidence type="ECO:0000256" key="1">
    <source>
        <dbReference type="ARBA" id="ARBA00001933"/>
    </source>
</evidence>
<comment type="caution">
    <text evidence="4">The sequence shown here is derived from an EMBL/GenBank/DDBJ whole genome shotgun (WGS) entry which is preliminary data.</text>
</comment>
<dbReference type="PIRSF" id="PIRSF000390">
    <property type="entry name" value="PLP_StrS"/>
    <property type="match status" value="1"/>
</dbReference>
<dbReference type="Gene3D" id="3.40.640.10">
    <property type="entry name" value="Type I PLP-dependent aspartate aminotransferase-like (Major domain)"/>
    <property type="match status" value="1"/>
</dbReference>
<dbReference type="GO" id="GO:0000271">
    <property type="term" value="P:polysaccharide biosynthetic process"/>
    <property type="evidence" value="ECO:0007669"/>
    <property type="project" value="TreeGrafter"/>
</dbReference>
<gene>
    <name evidence="4" type="ORF">LCGC14_1672150</name>
</gene>